<dbReference type="SUPFAM" id="SSF102114">
    <property type="entry name" value="Radical SAM enzymes"/>
    <property type="match status" value="1"/>
</dbReference>
<keyword evidence="10" id="KW-1185">Reference proteome</keyword>
<comment type="cofactor">
    <cofactor evidence="1">
        <name>[4Fe-4S] cluster</name>
        <dbReference type="ChEBI" id="CHEBI:49883"/>
    </cofactor>
</comment>
<dbReference type="PANTHER" id="PTHR43273:SF3">
    <property type="entry name" value="ANAEROBIC SULFATASE-MATURATING ENZYME HOMOLOG ASLB-RELATED"/>
    <property type="match status" value="1"/>
</dbReference>
<dbReference type="GO" id="GO:0051536">
    <property type="term" value="F:iron-sulfur cluster binding"/>
    <property type="evidence" value="ECO:0007669"/>
    <property type="project" value="UniProtKB-KW"/>
</dbReference>
<evidence type="ECO:0000256" key="4">
    <source>
        <dbReference type="ARBA" id="ARBA00023004"/>
    </source>
</evidence>
<gene>
    <name evidence="9" type="ORF">J3R75_002310</name>
</gene>
<dbReference type="InterPro" id="IPR023885">
    <property type="entry name" value="4Fe4S-binding_SPASM_dom"/>
</dbReference>
<dbReference type="InterPro" id="IPR013785">
    <property type="entry name" value="Aldolase_TIM"/>
</dbReference>
<sequence length="425" mass="46865">MANFSLLIKPASGDCNLRCRYCFYLPKRELFGPGAHRMSAEVLETLTRKFLSVPMPVHTFGWQGGEPTLMGVEFYQQAVFFQRRYGATCGPIANSLQTNGTLLDAAWGRFLAQAQFLVGISIDGPAELHDISRLHGDGRGSHADVMRGLGVLREHRVEHNVLTLVSHANEDHAETVYNYLGELGVNYQQYIECVEFGPDGQRQPFALSPGKWGEFLCRIFDLWYPRDTRRVSIRLFDSILSRLLTGAPTICAMSGDCRNYFVIEHNGGVYPCDFQVRPELLLGNILTTDFSALQQQEKYRCWGQQKNPHQAKCAACRFLPLCMGDCPKNRHGGLSYLCEDWQVFYQHTIGRFEELAAALSAEQQAMAAAAQKPGAVPRTGQAAAPGATSGAVAGPQPGAYSGPPVGRNDPCPCGSGKKYKKCCGK</sequence>
<evidence type="ECO:0000256" key="6">
    <source>
        <dbReference type="ARBA" id="ARBA00023601"/>
    </source>
</evidence>
<keyword evidence="3" id="KW-0479">Metal-binding</keyword>
<dbReference type="RefSeq" id="WP_307261617.1">
    <property type="nucleotide sequence ID" value="NZ_JAUSVL010000001.1"/>
</dbReference>
<dbReference type="AlphaFoldDB" id="A0AAE4APP0"/>
<proteinExistence type="inferred from homology"/>
<organism evidence="9 10">
    <name type="scientific">Oligosphaera ethanolica</name>
    <dbReference type="NCBI Taxonomy" id="760260"/>
    <lineage>
        <taxon>Bacteria</taxon>
        <taxon>Pseudomonadati</taxon>
        <taxon>Lentisphaerota</taxon>
        <taxon>Oligosphaeria</taxon>
        <taxon>Oligosphaerales</taxon>
        <taxon>Oligosphaeraceae</taxon>
        <taxon>Oligosphaera</taxon>
    </lineage>
</organism>
<keyword evidence="2" id="KW-0949">S-adenosyl-L-methionine</keyword>
<dbReference type="Gene3D" id="3.20.20.70">
    <property type="entry name" value="Aldolase class I"/>
    <property type="match status" value="1"/>
</dbReference>
<dbReference type="EMBL" id="JAUSVL010000001">
    <property type="protein sequence ID" value="MDQ0290203.1"/>
    <property type="molecule type" value="Genomic_DNA"/>
</dbReference>
<protein>
    <recommendedName>
        <fullName evidence="8">Radical SAM core domain-containing protein</fullName>
    </recommendedName>
</protein>
<evidence type="ECO:0000313" key="9">
    <source>
        <dbReference type="EMBL" id="MDQ0290203.1"/>
    </source>
</evidence>
<dbReference type="Proteomes" id="UP001238163">
    <property type="component" value="Unassembled WGS sequence"/>
</dbReference>
<dbReference type="Pfam" id="PF04055">
    <property type="entry name" value="Radical_SAM"/>
    <property type="match status" value="1"/>
</dbReference>
<feature type="domain" description="Radical SAM core" evidence="8">
    <location>
        <begin position="1"/>
        <end position="225"/>
    </location>
</feature>
<name>A0AAE4APP0_9BACT</name>
<dbReference type="NCBIfam" id="TIGR03942">
    <property type="entry name" value="sulfatase_rSAM"/>
    <property type="match status" value="1"/>
</dbReference>
<dbReference type="PROSITE" id="PS51918">
    <property type="entry name" value="RADICAL_SAM"/>
    <property type="match status" value="1"/>
</dbReference>
<evidence type="ECO:0000256" key="2">
    <source>
        <dbReference type="ARBA" id="ARBA00022691"/>
    </source>
</evidence>
<dbReference type="SFLD" id="SFLDG01067">
    <property type="entry name" value="SPASM/twitch_domain_containing"/>
    <property type="match status" value="1"/>
</dbReference>
<evidence type="ECO:0000313" key="10">
    <source>
        <dbReference type="Proteomes" id="UP001238163"/>
    </source>
</evidence>
<evidence type="ECO:0000256" key="1">
    <source>
        <dbReference type="ARBA" id="ARBA00001966"/>
    </source>
</evidence>
<accession>A0AAE4APP0</accession>
<dbReference type="CDD" id="cd01335">
    <property type="entry name" value="Radical_SAM"/>
    <property type="match status" value="1"/>
</dbReference>
<keyword evidence="5" id="KW-0411">Iron-sulfur</keyword>
<dbReference type="InterPro" id="IPR007197">
    <property type="entry name" value="rSAM"/>
</dbReference>
<dbReference type="InterPro" id="IPR023867">
    <property type="entry name" value="Sulphatase_maturase_rSAM"/>
</dbReference>
<dbReference type="SFLD" id="SFLDS00029">
    <property type="entry name" value="Radical_SAM"/>
    <property type="match status" value="1"/>
</dbReference>
<evidence type="ECO:0000259" key="8">
    <source>
        <dbReference type="PROSITE" id="PS51918"/>
    </source>
</evidence>
<evidence type="ECO:0000256" key="3">
    <source>
        <dbReference type="ARBA" id="ARBA00022723"/>
    </source>
</evidence>
<dbReference type="SUPFAM" id="SSF103642">
    <property type="entry name" value="Sec-C motif"/>
    <property type="match status" value="1"/>
</dbReference>
<dbReference type="GO" id="GO:0016491">
    <property type="term" value="F:oxidoreductase activity"/>
    <property type="evidence" value="ECO:0007669"/>
    <property type="project" value="InterPro"/>
</dbReference>
<feature type="compositionally biased region" description="Low complexity" evidence="7">
    <location>
        <begin position="380"/>
        <end position="394"/>
    </location>
</feature>
<dbReference type="PANTHER" id="PTHR43273">
    <property type="entry name" value="ANAEROBIC SULFATASE-MATURATING ENZYME HOMOLOG ASLB-RELATED"/>
    <property type="match status" value="1"/>
</dbReference>
<dbReference type="InterPro" id="IPR058240">
    <property type="entry name" value="rSAM_sf"/>
</dbReference>
<dbReference type="GO" id="GO:0046872">
    <property type="term" value="F:metal ion binding"/>
    <property type="evidence" value="ECO:0007669"/>
    <property type="project" value="UniProtKB-KW"/>
</dbReference>
<dbReference type="InterPro" id="IPR004027">
    <property type="entry name" value="SEC_C_motif"/>
</dbReference>
<evidence type="ECO:0000256" key="5">
    <source>
        <dbReference type="ARBA" id="ARBA00023014"/>
    </source>
</evidence>
<dbReference type="Pfam" id="PF02810">
    <property type="entry name" value="SEC-C"/>
    <property type="match status" value="1"/>
</dbReference>
<dbReference type="NCBIfam" id="TIGR04085">
    <property type="entry name" value="rSAM_more_4Fe4S"/>
    <property type="match status" value="1"/>
</dbReference>
<dbReference type="SFLD" id="SFLDG01072">
    <property type="entry name" value="dehydrogenase_like"/>
    <property type="match status" value="1"/>
</dbReference>
<reference evidence="9" key="1">
    <citation type="submission" date="2023-07" db="EMBL/GenBank/DDBJ databases">
        <title>Genomic Encyclopedia of Type Strains, Phase IV (KMG-IV): sequencing the most valuable type-strain genomes for metagenomic binning, comparative biology and taxonomic classification.</title>
        <authorList>
            <person name="Goeker M."/>
        </authorList>
    </citation>
    <scope>NUCLEOTIDE SEQUENCE</scope>
    <source>
        <strain evidence="9">DSM 24202</strain>
    </source>
</reference>
<comment type="similarity">
    <text evidence="6">Belongs to the radical SAM superfamily. Anaerobic sulfatase-maturating enzyme family.</text>
</comment>
<evidence type="ECO:0000256" key="7">
    <source>
        <dbReference type="SAM" id="MobiDB-lite"/>
    </source>
</evidence>
<feature type="region of interest" description="Disordered" evidence="7">
    <location>
        <begin position="371"/>
        <end position="425"/>
    </location>
</feature>
<dbReference type="SFLD" id="SFLDG01386">
    <property type="entry name" value="main_SPASM_domain-containing"/>
    <property type="match status" value="1"/>
</dbReference>
<keyword evidence="4" id="KW-0408">Iron</keyword>
<comment type="caution">
    <text evidence="9">The sequence shown here is derived from an EMBL/GenBank/DDBJ whole genome shotgun (WGS) entry which is preliminary data.</text>
</comment>
<dbReference type="Pfam" id="PF13186">
    <property type="entry name" value="SPASM"/>
    <property type="match status" value="1"/>
</dbReference>